<feature type="compositionally biased region" description="Polar residues" evidence="1">
    <location>
        <begin position="248"/>
        <end position="263"/>
    </location>
</feature>
<accession>A0A1F7GEH5</accession>
<dbReference type="Proteomes" id="UP000177208">
    <property type="component" value="Unassembled WGS sequence"/>
</dbReference>
<dbReference type="SUPFAM" id="SSF53335">
    <property type="entry name" value="S-adenosyl-L-methionine-dependent methyltransferases"/>
    <property type="match status" value="1"/>
</dbReference>
<reference evidence="2 3" key="1">
    <citation type="journal article" date="2016" name="Nat. Commun.">
        <title>Thousands of microbial genomes shed light on interconnected biogeochemical processes in an aquifer system.</title>
        <authorList>
            <person name="Anantharaman K."/>
            <person name="Brown C.T."/>
            <person name="Hug L.A."/>
            <person name="Sharon I."/>
            <person name="Castelle C.J."/>
            <person name="Probst A.J."/>
            <person name="Thomas B.C."/>
            <person name="Singh A."/>
            <person name="Wilkins M.J."/>
            <person name="Karaoz U."/>
            <person name="Brodie E.L."/>
            <person name="Williams K.H."/>
            <person name="Hubbard S.S."/>
            <person name="Banfield J.F."/>
        </authorList>
    </citation>
    <scope>NUCLEOTIDE SEQUENCE [LARGE SCALE GENOMIC DNA]</scope>
</reference>
<dbReference type="InterPro" id="IPR029063">
    <property type="entry name" value="SAM-dependent_MTases_sf"/>
</dbReference>
<evidence type="ECO:0000256" key="1">
    <source>
        <dbReference type="SAM" id="MobiDB-lite"/>
    </source>
</evidence>
<name>A0A1F7GEH5_9BACT</name>
<gene>
    <name evidence="2" type="ORF">A2774_04085</name>
</gene>
<organism evidence="2 3">
    <name type="scientific">Candidatus Roizmanbacteria bacterium RIFCSPHIGHO2_01_FULL_39_12c</name>
    <dbReference type="NCBI Taxonomy" id="1802031"/>
    <lineage>
        <taxon>Bacteria</taxon>
        <taxon>Candidatus Roizmaniibacteriota</taxon>
    </lineage>
</organism>
<proteinExistence type="predicted"/>
<dbReference type="PANTHER" id="PTHR43861:SF6">
    <property type="entry name" value="METHYLTRANSFERASE TYPE 11"/>
    <property type="match status" value="1"/>
</dbReference>
<dbReference type="Pfam" id="PF13489">
    <property type="entry name" value="Methyltransf_23"/>
    <property type="match status" value="1"/>
</dbReference>
<dbReference type="CDD" id="cd02440">
    <property type="entry name" value="AdoMet_MTases"/>
    <property type="match status" value="1"/>
</dbReference>
<comment type="caution">
    <text evidence="2">The sequence shown here is derived from an EMBL/GenBank/DDBJ whole genome shotgun (WGS) entry which is preliminary data.</text>
</comment>
<evidence type="ECO:0000313" key="3">
    <source>
        <dbReference type="Proteomes" id="UP000177208"/>
    </source>
</evidence>
<evidence type="ECO:0000313" key="2">
    <source>
        <dbReference type="EMBL" id="OGK17350.1"/>
    </source>
</evidence>
<dbReference type="AlphaFoldDB" id="A0A1F7GEH5"/>
<evidence type="ECO:0008006" key="4">
    <source>
        <dbReference type="Google" id="ProtNLM"/>
    </source>
</evidence>
<feature type="region of interest" description="Disordered" evidence="1">
    <location>
        <begin position="245"/>
        <end position="266"/>
    </location>
</feature>
<dbReference type="Gene3D" id="3.40.50.150">
    <property type="entry name" value="Vaccinia Virus protein VP39"/>
    <property type="match status" value="1"/>
</dbReference>
<protein>
    <recommendedName>
        <fullName evidence="4">Methyltransferase</fullName>
    </recommendedName>
</protein>
<dbReference type="EMBL" id="MFZG01000009">
    <property type="protein sequence ID" value="OGK17350.1"/>
    <property type="molecule type" value="Genomic_DNA"/>
</dbReference>
<sequence>MPTCEICGSNQTEFFHKIENYSYYQCHNCTALFLHPRPPLQILTKYYRSDFEYTAGEANEEQNRLRAGKILAKLKEFNSRGRKLLDIGSGFGYFLDEANNLNFRVSGVEPAKKIYKTAINLRLKTKVKNLSFEKYYERYKSQTFDFITLTHLIEHIPYPHDFITKVLDLLNPGGILYIETPNLNSRLFKAEKTNYTFLTPPDHIWLFSLASLKFLFKKIKRVEILRASSYSQPEHLMGILKTKLKNTGHGSKNNSNRPSTPSLPMSGYRRGFQNVKYLFFDKLLAPLFTPWLNIGGYGSILELYIRKS</sequence>
<dbReference type="PANTHER" id="PTHR43861">
    <property type="entry name" value="TRANS-ACONITATE 2-METHYLTRANSFERASE-RELATED"/>
    <property type="match status" value="1"/>
</dbReference>